<name>A0AAE0XRV9_9GAST</name>
<evidence type="ECO:0000256" key="1">
    <source>
        <dbReference type="SAM" id="MobiDB-lite"/>
    </source>
</evidence>
<gene>
    <name evidence="2" type="ORF">RRG08_058936</name>
</gene>
<organism evidence="2 3">
    <name type="scientific">Elysia crispata</name>
    <name type="common">lettuce slug</name>
    <dbReference type="NCBI Taxonomy" id="231223"/>
    <lineage>
        <taxon>Eukaryota</taxon>
        <taxon>Metazoa</taxon>
        <taxon>Spiralia</taxon>
        <taxon>Lophotrochozoa</taxon>
        <taxon>Mollusca</taxon>
        <taxon>Gastropoda</taxon>
        <taxon>Heterobranchia</taxon>
        <taxon>Euthyneura</taxon>
        <taxon>Panpulmonata</taxon>
        <taxon>Sacoglossa</taxon>
        <taxon>Placobranchoidea</taxon>
        <taxon>Plakobranchidae</taxon>
        <taxon>Elysia</taxon>
    </lineage>
</organism>
<accession>A0AAE0XRV9</accession>
<feature type="region of interest" description="Disordered" evidence="1">
    <location>
        <begin position="49"/>
        <end position="78"/>
    </location>
</feature>
<keyword evidence="3" id="KW-1185">Reference proteome</keyword>
<dbReference type="Proteomes" id="UP001283361">
    <property type="component" value="Unassembled WGS sequence"/>
</dbReference>
<proteinExistence type="predicted"/>
<evidence type="ECO:0000313" key="3">
    <source>
        <dbReference type="Proteomes" id="UP001283361"/>
    </source>
</evidence>
<evidence type="ECO:0000313" key="2">
    <source>
        <dbReference type="EMBL" id="KAK3705855.1"/>
    </source>
</evidence>
<feature type="region of interest" description="Disordered" evidence="1">
    <location>
        <begin position="1"/>
        <end position="20"/>
    </location>
</feature>
<comment type="caution">
    <text evidence="2">The sequence shown here is derived from an EMBL/GenBank/DDBJ whole genome shotgun (WGS) entry which is preliminary data.</text>
</comment>
<feature type="compositionally biased region" description="Polar residues" evidence="1">
    <location>
        <begin position="54"/>
        <end position="69"/>
    </location>
</feature>
<feature type="compositionally biased region" description="Low complexity" evidence="1">
    <location>
        <begin position="8"/>
        <end position="20"/>
    </location>
</feature>
<dbReference type="AlphaFoldDB" id="A0AAE0XRV9"/>
<reference evidence="2" key="1">
    <citation type="journal article" date="2023" name="G3 (Bethesda)">
        <title>A reference genome for the long-term kleptoplast-retaining sea slug Elysia crispata morphotype clarki.</title>
        <authorList>
            <person name="Eastman K.E."/>
            <person name="Pendleton A.L."/>
            <person name="Shaikh M.A."/>
            <person name="Suttiyut T."/>
            <person name="Ogas R."/>
            <person name="Tomko P."/>
            <person name="Gavelis G."/>
            <person name="Widhalm J.R."/>
            <person name="Wisecaver J.H."/>
        </authorList>
    </citation>
    <scope>NUCLEOTIDE SEQUENCE</scope>
    <source>
        <strain evidence="2">ECLA1</strain>
    </source>
</reference>
<sequence length="156" mass="16615">MNRRPEFASHTSVSASHTSVSASHTSVSASHTSVSASHISVSASHTSVSASHTCSGTNQRSAFQNSTARTARLSGVGGQIARDRRVSSANLYTAVSARFVSGPHQTETLMTFPRRFKTCLVQPALPRDLLTDACSQRNSQRLSRGGSVMQEILLLS</sequence>
<protein>
    <submittedName>
        <fullName evidence="2">Uncharacterized protein</fullName>
    </submittedName>
</protein>
<dbReference type="EMBL" id="JAWDGP010007763">
    <property type="protein sequence ID" value="KAK3705855.1"/>
    <property type="molecule type" value="Genomic_DNA"/>
</dbReference>